<dbReference type="CDD" id="cd04433">
    <property type="entry name" value="AFD_class_I"/>
    <property type="match status" value="1"/>
</dbReference>
<comment type="similarity">
    <text evidence="1">Belongs to the ATP-dependent AMP-binding enzyme family.</text>
</comment>
<dbReference type="InterPro" id="IPR025110">
    <property type="entry name" value="AMP-bd_C"/>
</dbReference>
<feature type="domain" description="AMP-dependent synthetase/ligase" evidence="3">
    <location>
        <begin position="45"/>
        <end position="392"/>
    </location>
</feature>
<dbReference type="PANTHER" id="PTHR43201:SF5">
    <property type="entry name" value="MEDIUM-CHAIN ACYL-COA LIGASE ACSF2, MITOCHONDRIAL"/>
    <property type="match status" value="1"/>
</dbReference>
<dbReference type="SUPFAM" id="SSF56801">
    <property type="entry name" value="Acetyl-CoA synthetase-like"/>
    <property type="match status" value="1"/>
</dbReference>
<dbReference type="EMBL" id="BKBA01000008">
    <property type="protein sequence ID" value="GEQ13816.1"/>
    <property type="molecule type" value="Genomic_DNA"/>
</dbReference>
<dbReference type="Proteomes" id="UP000321793">
    <property type="component" value="Unassembled WGS sequence"/>
</dbReference>
<dbReference type="FunFam" id="3.30.300.30:FF:000008">
    <property type="entry name" value="2,3-dihydroxybenzoate-AMP ligase"/>
    <property type="match status" value="1"/>
</dbReference>
<dbReference type="PROSITE" id="PS00455">
    <property type="entry name" value="AMP_BINDING"/>
    <property type="match status" value="1"/>
</dbReference>
<dbReference type="Pfam" id="PF00501">
    <property type="entry name" value="AMP-binding"/>
    <property type="match status" value="1"/>
</dbReference>
<dbReference type="Gene3D" id="3.40.50.12780">
    <property type="entry name" value="N-terminal domain of ligase-like"/>
    <property type="match status" value="1"/>
</dbReference>
<dbReference type="AlphaFoldDB" id="A0A512T0V6"/>
<dbReference type="InterPro" id="IPR045851">
    <property type="entry name" value="AMP-bd_C_sf"/>
</dbReference>
<name>A0A512T0V6_9MICO</name>
<organism evidence="5 6">
    <name type="scientific">Knoellia locipacati</name>
    <dbReference type="NCBI Taxonomy" id="882824"/>
    <lineage>
        <taxon>Bacteria</taxon>
        <taxon>Bacillati</taxon>
        <taxon>Actinomycetota</taxon>
        <taxon>Actinomycetes</taxon>
        <taxon>Micrococcales</taxon>
        <taxon>Intrasporangiaceae</taxon>
        <taxon>Knoellia</taxon>
    </lineage>
</organism>
<dbReference type="Gene3D" id="3.30.300.30">
    <property type="match status" value="1"/>
</dbReference>
<gene>
    <name evidence="5" type="ORF">KLO01_18630</name>
</gene>
<evidence type="ECO:0000313" key="5">
    <source>
        <dbReference type="EMBL" id="GEQ13816.1"/>
    </source>
</evidence>
<evidence type="ECO:0000256" key="2">
    <source>
        <dbReference type="ARBA" id="ARBA00022598"/>
    </source>
</evidence>
<dbReference type="GO" id="GO:0006631">
    <property type="term" value="P:fatty acid metabolic process"/>
    <property type="evidence" value="ECO:0007669"/>
    <property type="project" value="TreeGrafter"/>
</dbReference>
<evidence type="ECO:0000259" key="3">
    <source>
        <dbReference type="Pfam" id="PF00501"/>
    </source>
</evidence>
<dbReference type="Pfam" id="PF13193">
    <property type="entry name" value="AMP-binding_C"/>
    <property type="match status" value="1"/>
</dbReference>
<dbReference type="PANTHER" id="PTHR43201">
    <property type="entry name" value="ACYL-COA SYNTHETASE"/>
    <property type="match status" value="1"/>
</dbReference>
<keyword evidence="2" id="KW-0436">Ligase</keyword>
<dbReference type="InterPro" id="IPR000873">
    <property type="entry name" value="AMP-dep_synth/lig_dom"/>
</dbReference>
<evidence type="ECO:0000256" key="1">
    <source>
        <dbReference type="ARBA" id="ARBA00006432"/>
    </source>
</evidence>
<reference evidence="5 6" key="1">
    <citation type="submission" date="2019-07" db="EMBL/GenBank/DDBJ databases">
        <title>Whole genome shotgun sequence of Knoellia locipacati NBRC 109775.</title>
        <authorList>
            <person name="Hosoyama A."/>
            <person name="Uohara A."/>
            <person name="Ohji S."/>
            <person name="Ichikawa N."/>
        </authorList>
    </citation>
    <scope>NUCLEOTIDE SEQUENCE [LARGE SCALE GENOMIC DNA]</scope>
    <source>
        <strain evidence="5 6">NBRC 109775</strain>
    </source>
</reference>
<evidence type="ECO:0000259" key="4">
    <source>
        <dbReference type="Pfam" id="PF13193"/>
    </source>
</evidence>
<dbReference type="InterPro" id="IPR020845">
    <property type="entry name" value="AMP-binding_CS"/>
</dbReference>
<accession>A0A512T0V6</accession>
<keyword evidence="6" id="KW-1185">Reference proteome</keyword>
<sequence length="525" mass="56831">MAISLLTVGAVMAKRGMLAPAPPHRQVNQLVALRKWGFGLAGELRQAANRSPKQVAVIDEDRGPVTYSELLASSEKASALLQAKGFEPGQRLGLLARNHVGAIEIMTGASAVGIDLVLMNTGLSSGQLAQVAQQQEVVGLIHDDEFDTVASGLPDGLTVIRESDWARDLDATTAPQPLNPPARGGRTIILTSGTTGTPKGAARKTPGGFGPLISIIERIPLHAEDRTLISAPIFHTWGYAAMQLSFAMRATIVLQRRFDPQRAKDALEAHHCHAMFAIPVMLQRMMELPADPQGRRRRPDLRVVATSGSAYPHGFTTRFMDEYGDVLYNLYGSTEASWVCIATPENLRRDPDTAGTPPLGTVVKILDADDGEVAPGETGRIFCGNDLVFEGYTSGATKDFVDGLVSTGDMGHEADGLFYVDGRDDDMIVSGGENVYPIEVESLLVEHPAVREVSVVGVPDPEFGQRLAAFITLHDGHELTEDEVKDHVKANRARHCVPREVHFLDELPRNATGKVLLRELRSRIT</sequence>
<dbReference type="GO" id="GO:0031956">
    <property type="term" value="F:medium-chain fatty acid-CoA ligase activity"/>
    <property type="evidence" value="ECO:0007669"/>
    <property type="project" value="TreeGrafter"/>
</dbReference>
<dbReference type="RefSeq" id="WP_222611962.1">
    <property type="nucleotide sequence ID" value="NZ_BAABDN010000001.1"/>
</dbReference>
<proteinExistence type="inferred from homology"/>
<comment type="caution">
    <text evidence="5">The sequence shown here is derived from an EMBL/GenBank/DDBJ whole genome shotgun (WGS) entry which is preliminary data.</text>
</comment>
<protein>
    <submittedName>
        <fullName evidence="5">Fatty-acyl-CoA synthase</fullName>
    </submittedName>
</protein>
<evidence type="ECO:0000313" key="6">
    <source>
        <dbReference type="Proteomes" id="UP000321793"/>
    </source>
</evidence>
<dbReference type="InterPro" id="IPR042099">
    <property type="entry name" value="ANL_N_sf"/>
</dbReference>
<feature type="domain" description="AMP-binding enzyme C-terminal" evidence="4">
    <location>
        <begin position="439"/>
        <end position="514"/>
    </location>
</feature>